<protein>
    <recommendedName>
        <fullName evidence="4">NAD(P)-binding protein</fullName>
    </recommendedName>
</protein>
<sequence length="327" mass="36235">MSKPKPTIFIIGGTGAQGIPIIRGLAQNNTYTIRLAALGPNVHLLRGTFTSESDLRAGFTGAWGAYIHIDGFTTGEALEIFFTARCYKIAVKCGVKFYVHGNIGFYYKLSGYNPAYRCGHGGERAMRVAALTTGPYMDMALSAFTPVSPAIERDEETGEEVGAVAHTSLDDLQYYARWLFDHYADDEVDGMNLEVGIDYIHYRDVAKAFEKVTGRKARFVDGDLETYFSEGGFSNNAELPTGYMVSKDSLAAMSVKENFTGWWNAWRASGGNEGVVKRDYALLDKIYPGRTRSVEGFFQKEAEKAEREGRGTLWDVVASRKVVLKHQ</sequence>
<proteinExistence type="predicted"/>
<gene>
    <name evidence="2" type="ORF">B0H67DRAFT_603426</name>
</gene>
<keyword evidence="3" id="KW-1185">Reference proteome</keyword>
<dbReference type="PANTHER" id="PTHR42748">
    <property type="entry name" value="NITROGEN METABOLITE REPRESSION PROTEIN NMRA FAMILY MEMBER"/>
    <property type="match status" value="1"/>
</dbReference>
<evidence type="ECO:0000313" key="2">
    <source>
        <dbReference type="EMBL" id="KAK0708475.1"/>
    </source>
</evidence>
<dbReference type="PANTHER" id="PTHR42748:SF14">
    <property type="entry name" value="SNOAL-LIKE DOMAIN-CONTAINING PROTEIN"/>
    <property type="match status" value="1"/>
</dbReference>
<evidence type="ECO:0008006" key="4">
    <source>
        <dbReference type="Google" id="ProtNLM"/>
    </source>
</evidence>
<evidence type="ECO:0000256" key="1">
    <source>
        <dbReference type="ARBA" id="ARBA00022857"/>
    </source>
</evidence>
<dbReference type="InterPro" id="IPR036291">
    <property type="entry name" value="NAD(P)-bd_dom_sf"/>
</dbReference>
<keyword evidence="1" id="KW-0521">NADP</keyword>
<dbReference type="GO" id="GO:0005634">
    <property type="term" value="C:nucleus"/>
    <property type="evidence" value="ECO:0007669"/>
    <property type="project" value="TreeGrafter"/>
</dbReference>
<organism evidence="2 3">
    <name type="scientific">Lasiosphaeris hirsuta</name>
    <dbReference type="NCBI Taxonomy" id="260670"/>
    <lineage>
        <taxon>Eukaryota</taxon>
        <taxon>Fungi</taxon>
        <taxon>Dikarya</taxon>
        <taxon>Ascomycota</taxon>
        <taxon>Pezizomycotina</taxon>
        <taxon>Sordariomycetes</taxon>
        <taxon>Sordariomycetidae</taxon>
        <taxon>Sordariales</taxon>
        <taxon>Lasiosphaeriaceae</taxon>
        <taxon>Lasiosphaeris</taxon>
    </lineage>
</organism>
<dbReference type="Proteomes" id="UP001172102">
    <property type="component" value="Unassembled WGS sequence"/>
</dbReference>
<dbReference type="AlphaFoldDB" id="A0AA40A391"/>
<dbReference type="Gene3D" id="3.40.50.720">
    <property type="entry name" value="NAD(P)-binding Rossmann-like Domain"/>
    <property type="match status" value="1"/>
</dbReference>
<evidence type="ECO:0000313" key="3">
    <source>
        <dbReference type="Proteomes" id="UP001172102"/>
    </source>
</evidence>
<accession>A0AA40A391</accession>
<reference evidence="2" key="1">
    <citation type="submission" date="2023-06" db="EMBL/GenBank/DDBJ databases">
        <title>Genome-scale phylogeny and comparative genomics of the fungal order Sordariales.</title>
        <authorList>
            <consortium name="Lawrence Berkeley National Laboratory"/>
            <person name="Hensen N."/>
            <person name="Bonometti L."/>
            <person name="Westerberg I."/>
            <person name="Brannstrom I.O."/>
            <person name="Guillou S."/>
            <person name="Cros-Aarteil S."/>
            <person name="Calhoun S."/>
            <person name="Haridas S."/>
            <person name="Kuo A."/>
            <person name="Mondo S."/>
            <person name="Pangilinan J."/>
            <person name="Riley R."/>
            <person name="Labutti K."/>
            <person name="Andreopoulos B."/>
            <person name="Lipzen A."/>
            <person name="Chen C."/>
            <person name="Yanf M."/>
            <person name="Daum C."/>
            <person name="Ng V."/>
            <person name="Clum A."/>
            <person name="Steindorff A."/>
            <person name="Ohm R."/>
            <person name="Martin F."/>
            <person name="Silar P."/>
            <person name="Natvig D."/>
            <person name="Lalanne C."/>
            <person name="Gautier V."/>
            <person name="Ament-Velasquez S.L."/>
            <person name="Kruys A."/>
            <person name="Hutchinson M.I."/>
            <person name="Powell A.J."/>
            <person name="Barry K."/>
            <person name="Miller A.N."/>
            <person name="Grigoriev I.V."/>
            <person name="Debuchy R."/>
            <person name="Gladieux P."/>
            <person name="Thoren M.H."/>
            <person name="Johannesson H."/>
        </authorList>
    </citation>
    <scope>NUCLEOTIDE SEQUENCE</scope>
    <source>
        <strain evidence="2">SMH4607-1</strain>
    </source>
</reference>
<comment type="caution">
    <text evidence="2">The sequence shown here is derived from an EMBL/GenBank/DDBJ whole genome shotgun (WGS) entry which is preliminary data.</text>
</comment>
<dbReference type="SUPFAM" id="SSF51735">
    <property type="entry name" value="NAD(P)-binding Rossmann-fold domains"/>
    <property type="match status" value="1"/>
</dbReference>
<dbReference type="InterPro" id="IPR051164">
    <property type="entry name" value="NmrA-like_oxidored"/>
</dbReference>
<name>A0AA40A391_9PEZI</name>
<dbReference type="EMBL" id="JAUKUA010000006">
    <property type="protein sequence ID" value="KAK0708475.1"/>
    <property type="molecule type" value="Genomic_DNA"/>
</dbReference>